<name>A0AAD6IX79_DREDA</name>
<evidence type="ECO:0000313" key="1">
    <source>
        <dbReference type="EMBL" id="KAJ6258042.1"/>
    </source>
</evidence>
<dbReference type="InterPro" id="IPR021838">
    <property type="entry name" value="DUF3431"/>
</dbReference>
<evidence type="ECO:0000313" key="2">
    <source>
        <dbReference type="Proteomes" id="UP001221413"/>
    </source>
</evidence>
<dbReference type="Pfam" id="PF11913">
    <property type="entry name" value="DUF3431"/>
    <property type="match status" value="1"/>
</dbReference>
<gene>
    <name evidence="1" type="ORF">Dda_6954</name>
</gene>
<dbReference type="EMBL" id="JAQGDS010000009">
    <property type="protein sequence ID" value="KAJ6258042.1"/>
    <property type="molecule type" value="Genomic_DNA"/>
</dbReference>
<sequence length="471" mass="52050">MKEPFVFAYGGLQKLSASFHPILLLPSAVISILDVLEGSSIGLQIEDGHQAKCSDICVTYAITKGIMDISTILIPSFFLVLQTPTWIQIISYSTFTLIASLGVLAIDRQASNTAGITPLPYNIKAEAEETDVEEYTTLHQSSNEAGGTDVWAGIRLKGGYHGWLAKLWVFSFGLIATKWFLELETPTRLPNIGQVDPQGQSADTFRSARGLDIVISHYNEDLYGLKAFLDSVGGVPKVRELQPHIIVYTKNQSSNISEIQSVIGTQEVIILPNQGREGGTYLHHITNRWTDLANHTIFVQAEPHEPERIISRLKGYFDPTKTGMMDLGYREARGCCCLGCRDQFGWIDEANLIPELMANAHDISCDENTRVSLTYRGQFIVSAKRIRSVAKKIYEKINAELSGDNRIRLGGEEDSDDNPVLGYTLERSWGILFKCADITGIQDRCPGLTATSMAIGDLRPARPEDCGCLDD</sequence>
<keyword evidence="2" id="KW-1185">Reference proteome</keyword>
<reference evidence="1" key="1">
    <citation type="submission" date="2023-01" db="EMBL/GenBank/DDBJ databases">
        <title>The chitinases involved in constricting ring structure development in the nematode-trapping fungus Drechslerella dactyloides.</title>
        <authorList>
            <person name="Wang R."/>
            <person name="Zhang L."/>
            <person name="Tang P."/>
            <person name="Li S."/>
            <person name="Liang L."/>
        </authorList>
    </citation>
    <scope>NUCLEOTIDE SEQUENCE</scope>
    <source>
        <strain evidence="1">YMF1.00031</strain>
    </source>
</reference>
<accession>A0AAD6IX79</accession>
<organism evidence="1 2">
    <name type="scientific">Drechslerella dactyloides</name>
    <name type="common">Nematode-trapping fungus</name>
    <name type="synonym">Arthrobotrys dactyloides</name>
    <dbReference type="NCBI Taxonomy" id="74499"/>
    <lineage>
        <taxon>Eukaryota</taxon>
        <taxon>Fungi</taxon>
        <taxon>Dikarya</taxon>
        <taxon>Ascomycota</taxon>
        <taxon>Pezizomycotina</taxon>
        <taxon>Orbiliomycetes</taxon>
        <taxon>Orbiliales</taxon>
        <taxon>Orbiliaceae</taxon>
        <taxon>Drechslerella</taxon>
    </lineage>
</organism>
<dbReference type="Proteomes" id="UP001221413">
    <property type="component" value="Unassembled WGS sequence"/>
</dbReference>
<dbReference type="PANTHER" id="PTHR37490:SF1">
    <property type="entry name" value="GLYCOSYLTRANSFERASE 2-LIKE DOMAIN-CONTAINING PROTEIN"/>
    <property type="match status" value="1"/>
</dbReference>
<proteinExistence type="predicted"/>
<dbReference type="PANTHER" id="PTHR37490">
    <property type="entry name" value="EXPRESSED PROTEIN"/>
    <property type="match status" value="1"/>
</dbReference>
<protein>
    <submittedName>
        <fullName evidence="1">Uncharacterized protein</fullName>
    </submittedName>
</protein>
<comment type="caution">
    <text evidence="1">The sequence shown here is derived from an EMBL/GenBank/DDBJ whole genome shotgun (WGS) entry which is preliminary data.</text>
</comment>
<dbReference type="AlphaFoldDB" id="A0AAD6IX79"/>